<dbReference type="Pfam" id="PF08212">
    <property type="entry name" value="Lipocalin_2"/>
    <property type="match status" value="1"/>
</dbReference>
<keyword evidence="15" id="KW-1185">Reference proteome</keyword>
<dbReference type="FunFam" id="2.40.128.20:FF:000003">
    <property type="entry name" value="Apolipoprotein D"/>
    <property type="match status" value="1"/>
</dbReference>
<keyword evidence="4" id="KW-0813">Transport</keyword>
<feature type="binding site" evidence="11">
    <location>
        <position position="109"/>
    </location>
    <ligand>
        <name>substrate</name>
    </ligand>
</feature>
<dbReference type="PANTHER" id="PTHR10612:SF62">
    <property type="entry name" value="LIPOCALIN_CYTOSOLIC FATTY-ACID BINDING DOMAIN-CONTAINING PROTEIN"/>
    <property type="match status" value="1"/>
</dbReference>
<dbReference type="GO" id="GO:0005576">
    <property type="term" value="C:extracellular region"/>
    <property type="evidence" value="ECO:0007669"/>
    <property type="project" value="UniProtKB-SubCell"/>
</dbReference>
<dbReference type="AlphaFoldDB" id="A0A813P554"/>
<dbReference type="PANTHER" id="PTHR10612">
    <property type="entry name" value="APOLIPOPROTEIN D"/>
    <property type="match status" value="1"/>
</dbReference>
<proteinExistence type="inferred from homology"/>
<dbReference type="Proteomes" id="UP000663877">
    <property type="component" value="Unassembled WGS sequence"/>
</dbReference>
<dbReference type="OrthoDB" id="565904at2759"/>
<dbReference type="PIRSF" id="PIRSF036893">
    <property type="entry name" value="Lipocalin_ApoD"/>
    <property type="match status" value="1"/>
</dbReference>
<evidence type="ECO:0000313" key="15">
    <source>
        <dbReference type="Proteomes" id="UP000663832"/>
    </source>
</evidence>
<evidence type="ECO:0000259" key="12">
    <source>
        <dbReference type="Pfam" id="PF08212"/>
    </source>
</evidence>
<keyword evidence="6 10" id="KW-0732">Signal</keyword>
<comment type="similarity">
    <text evidence="2 10">Belongs to the calycin superfamily. Lipocalin family.</text>
</comment>
<gene>
    <name evidence="13" type="ORF">BJG266_LOCUS2094</name>
    <name evidence="14" type="ORF">QVE165_LOCUS17979</name>
</gene>
<evidence type="ECO:0000256" key="5">
    <source>
        <dbReference type="ARBA" id="ARBA00022525"/>
    </source>
</evidence>
<evidence type="ECO:0000256" key="9">
    <source>
        <dbReference type="ARBA" id="ARBA00023180"/>
    </source>
</evidence>
<dbReference type="Proteomes" id="UP000663832">
    <property type="component" value="Unassembled WGS sequence"/>
</dbReference>
<dbReference type="GO" id="GO:0031409">
    <property type="term" value="F:pigment binding"/>
    <property type="evidence" value="ECO:0007669"/>
    <property type="project" value="InterPro"/>
</dbReference>
<comment type="subcellular location">
    <subcellularLocation>
        <location evidence="1">Secreted</location>
    </subcellularLocation>
</comment>
<accession>A0A813P554</accession>
<dbReference type="GO" id="GO:0008289">
    <property type="term" value="F:lipid binding"/>
    <property type="evidence" value="ECO:0007669"/>
    <property type="project" value="UniProtKB-KW"/>
</dbReference>
<dbReference type="InterPro" id="IPR022271">
    <property type="entry name" value="Lipocalin_ApoD"/>
</dbReference>
<dbReference type="InterPro" id="IPR022272">
    <property type="entry name" value="Lipocalin_CS"/>
</dbReference>
<dbReference type="EMBL" id="CAJNOM010000105">
    <property type="protein sequence ID" value="CAF1057709.1"/>
    <property type="molecule type" value="Genomic_DNA"/>
</dbReference>
<evidence type="ECO:0000256" key="4">
    <source>
        <dbReference type="ARBA" id="ARBA00022448"/>
    </source>
</evidence>
<dbReference type="PROSITE" id="PS00213">
    <property type="entry name" value="LIPOCALIN"/>
    <property type="match status" value="1"/>
</dbReference>
<reference evidence="13" key="1">
    <citation type="submission" date="2021-02" db="EMBL/GenBank/DDBJ databases">
        <authorList>
            <person name="Nowell W R."/>
        </authorList>
    </citation>
    <scope>NUCLEOTIDE SEQUENCE</scope>
</reference>
<dbReference type="Gene3D" id="2.40.128.20">
    <property type="match status" value="1"/>
</dbReference>
<evidence type="ECO:0000256" key="11">
    <source>
        <dbReference type="PIRSR" id="PIRSR036893-51"/>
    </source>
</evidence>
<evidence type="ECO:0000256" key="2">
    <source>
        <dbReference type="ARBA" id="ARBA00006889"/>
    </source>
</evidence>
<evidence type="ECO:0000256" key="3">
    <source>
        <dbReference type="ARBA" id="ARBA00019890"/>
    </source>
</evidence>
<dbReference type="InterPro" id="IPR003057">
    <property type="entry name" value="Invtbrt_color"/>
</dbReference>
<evidence type="ECO:0000313" key="13">
    <source>
        <dbReference type="EMBL" id="CAF0745186.1"/>
    </source>
</evidence>
<dbReference type="GO" id="GO:0000302">
    <property type="term" value="P:response to reactive oxygen species"/>
    <property type="evidence" value="ECO:0007669"/>
    <property type="project" value="TreeGrafter"/>
</dbReference>
<protein>
    <recommendedName>
        <fullName evidence="3">Apolipoprotein D</fullName>
    </recommendedName>
</protein>
<feature type="domain" description="Lipocalin/cytosolic fatty-acid binding" evidence="12">
    <location>
        <begin position="31"/>
        <end position="177"/>
    </location>
</feature>
<feature type="signal peptide" evidence="10">
    <location>
        <begin position="1"/>
        <end position="19"/>
    </location>
</feature>
<keyword evidence="7" id="KW-0446">Lipid-binding</keyword>
<dbReference type="InterPro" id="IPR012674">
    <property type="entry name" value="Calycin"/>
</dbReference>
<evidence type="ECO:0000313" key="14">
    <source>
        <dbReference type="EMBL" id="CAF1057709.1"/>
    </source>
</evidence>
<evidence type="ECO:0000256" key="6">
    <source>
        <dbReference type="ARBA" id="ARBA00022729"/>
    </source>
</evidence>
<dbReference type="EMBL" id="CAJNOI010000005">
    <property type="protein sequence ID" value="CAF0745186.1"/>
    <property type="molecule type" value="Genomic_DNA"/>
</dbReference>
<evidence type="ECO:0000256" key="10">
    <source>
        <dbReference type="PIRNR" id="PIRNR036893"/>
    </source>
</evidence>
<keyword evidence="5" id="KW-0964">Secreted</keyword>
<comment type="caution">
    <text evidence="13">The sequence shown here is derived from an EMBL/GenBank/DDBJ whole genome shotgun (WGS) entry which is preliminary data.</text>
</comment>
<sequence length="181" mass="19987">MQLSTIVFIVLSIANLSLASKCPTIVTQKDFDVTKYVGLWYEAYRSDIIFEAGSRCVNATYTPNSDGSVAVWNQAVNILGDYTSIRGTARVKNASEPAAFVVTFDSPLQKGDYNVLTSNYADYSLVYACTNVPVLDIKLEFIWLLSRTKTMSPTVVNELKKILSNMGADVDKVTQTVQNCQ</sequence>
<evidence type="ECO:0000256" key="7">
    <source>
        <dbReference type="ARBA" id="ARBA00023121"/>
    </source>
</evidence>
<evidence type="ECO:0000313" key="16">
    <source>
        <dbReference type="Proteomes" id="UP000663877"/>
    </source>
</evidence>
<name>A0A813P554_9BILA</name>
<dbReference type="InterPro" id="IPR000566">
    <property type="entry name" value="Lipocln_cytosolic_FA-bd_dom"/>
</dbReference>
<evidence type="ECO:0000256" key="1">
    <source>
        <dbReference type="ARBA" id="ARBA00004613"/>
    </source>
</evidence>
<dbReference type="GO" id="GO:0005737">
    <property type="term" value="C:cytoplasm"/>
    <property type="evidence" value="ECO:0007669"/>
    <property type="project" value="TreeGrafter"/>
</dbReference>
<organism evidence="13 16">
    <name type="scientific">Adineta steineri</name>
    <dbReference type="NCBI Taxonomy" id="433720"/>
    <lineage>
        <taxon>Eukaryota</taxon>
        <taxon>Metazoa</taxon>
        <taxon>Spiralia</taxon>
        <taxon>Gnathifera</taxon>
        <taxon>Rotifera</taxon>
        <taxon>Eurotatoria</taxon>
        <taxon>Bdelloidea</taxon>
        <taxon>Adinetida</taxon>
        <taxon>Adinetidae</taxon>
        <taxon>Adineta</taxon>
    </lineage>
</organism>
<dbReference type="SUPFAM" id="SSF50814">
    <property type="entry name" value="Lipocalins"/>
    <property type="match status" value="1"/>
</dbReference>
<dbReference type="GO" id="GO:0006629">
    <property type="term" value="P:lipid metabolic process"/>
    <property type="evidence" value="ECO:0007669"/>
    <property type="project" value="TreeGrafter"/>
</dbReference>
<keyword evidence="9" id="KW-0325">Glycoprotein</keyword>
<feature type="chain" id="PRO_5035980532" description="Apolipoprotein D" evidence="10">
    <location>
        <begin position="20"/>
        <end position="181"/>
    </location>
</feature>
<keyword evidence="8" id="KW-1015">Disulfide bond</keyword>
<evidence type="ECO:0000256" key="8">
    <source>
        <dbReference type="ARBA" id="ARBA00023157"/>
    </source>
</evidence>
<dbReference type="PRINTS" id="PR01273">
    <property type="entry name" value="INVTBRTCOLOR"/>
</dbReference>